<dbReference type="Proteomes" id="UP000615446">
    <property type="component" value="Unassembled WGS sequence"/>
</dbReference>
<dbReference type="AlphaFoldDB" id="A0A8H3M1M7"/>
<name>A0A8H3M1M7_9GLOM</name>
<proteinExistence type="predicted"/>
<accession>A0A8H3M1M7</accession>
<dbReference type="OrthoDB" id="2345707at2759"/>
<organism evidence="1 2">
    <name type="scientific">Rhizophagus clarus</name>
    <dbReference type="NCBI Taxonomy" id="94130"/>
    <lineage>
        <taxon>Eukaryota</taxon>
        <taxon>Fungi</taxon>
        <taxon>Fungi incertae sedis</taxon>
        <taxon>Mucoromycota</taxon>
        <taxon>Glomeromycotina</taxon>
        <taxon>Glomeromycetes</taxon>
        <taxon>Glomerales</taxon>
        <taxon>Glomeraceae</taxon>
        <taxon>Rhizophagus</taxon>
    </lineage>
</organism>
<reference evidence="1" key="1">
    <citation type="submission" date="2019-10" db="EMBL/GenBank/DDBJ databases">
        <title>Conservation and host-specific expression of non-tandemly repeated heterogenous ribosome RNA gene in arbuscular mycorrhizal fungi.</title>
        <authorList>
            <person name="Maeda T."/>
            <person name="Kobayashi Y."/>
            <person name="Nakagawa T."/>
            <person name="Ezawa T."/>
            <person name="Yamaguchi K."/>
            <person name="Bino T."/>
            <person name="Nishimoto Y."/>
            <person name="Shigenobu S."/>
            <person name="Kawaguchi M."/>
        </authorList>
    </citation>
    <scope>NUCLEOTIDE SEQUENCE</scope>
    <source>
        <strain evidence="1">HR1</strain>
    </source>
</reference>
<evidence type="ECO:0000313" key="1">
    <source>
        <dbReference type="EMBL" id="GES95008.1"/>
    </source>
</evidence>
<comment type="caution">
    <text evidence="1">The sequence shown here is derived from an EMBL/GenBank/DDBJ whole genome shotgun (WGS) entry which is preliminary data.</text>
</comment>
<sequence length="337" mass="38768">MQMLEMLIELGSIFDTVPKYGTFYALASSVWYGFHGNSREAAKSAVNAFQGSVGDSLLVAGFQWLYNNYKNGRAKREEIVNKYSNYSDTHECVFVSYNNDENGNKFKTDMENCFKEMWHLTSLYSISYSGKITYEKYLVDRMFVMFLSRGLINEGPVGTFVQWDEKSEKPKFNDTNFTKLEYIGSQISIHKKLHSYYYFSGNVEPLQLKNNTIFKYGKLLLSMKNIENETLASIKLTIDLAKNICKLIPYMISNEIVMVPSKNEKGANIVFKHKNVVLEKDSLFYLDYVSGRIIHVTTLLVLEVETIESNKSITLQLTNQDAEKKRSRNGMSSMQTK</sequence>
<dbReference type="EMBL" id="BLAL01000239">
    <property type="protein sequence ID" value="GES95008.1"/>
    <property type="molecule type" value="Genomic_DNA"/>
</dbReference>
<gene>
    <name evidence="1" type="ORF">RCL2_002170200</name>
</gene>
<evidence type="ECO:0000313" key="2">
    <source>
        <dbReference type="Proteomes" id="UP000615446"/>
    </source>
</evidence>
<protein>
    <submittedName>
        <fullName evidence="1">Uncharacterized protein</fullName>
    </submittedName>
</protein>